<evidence type="ECO:0000259" key="1">
    <source>
        <dbReference type="Pfam" id="PF16507"/>
    </source>
</evidence>
<dbReference type="GO" id="GO:0005829">
    <property type="term" value="C:cytosol"/>
    <property type="evidence" value="ECO:0007669"/>
    <property type="project" value="TreeGrafter"/>
</dbReference>
<dbReference type="InterPro" id="IPR032430">
    <property type="entry name" value="Blm10_mid"/>
</dbReference>
<organism evidence="2 3">
    <name type="scientific">Caenorhabditis japonica</name>
    <dbReference type="NCBI Taxonomy" id="281687"/>
    <lineage>
        <taxon>Eukaryota</taxon>
        <taxon>Metazoa</taxon>
        <taxon>Ecdysozoa</taxon>
        <taxon>Nematoda</taxon>
        <taxon>Chromadorea</taxon>
        <taxon>Rhabditida</taxon>
        <taxon>Rhabditina</taxon>
        <taxon>Rhabditomorpha</taxon>
        <taxon>Rhabditoidea</taxon>
        <taxon>Rhabditidae</taxon>
        <taxon>Peloderinae</taxon>
        <taxon>Caenorhabditis</taxon>
    </lineage>
</organism>
<accession>A0A8R1HYP8</accession>
<reference evidence="2" key="2">
    <citation type="submission" date="2022-06" db="UniProtKB">
        <authorList>
            <consortium name="EnsemblMetazoa"/>
        </authorList>
    </citation>
    <scope>IDENTIFICATION</scope>
    <source>
        <strain evidence="2">DF5081</strain>
    </source>
</reference>
<evidence type="ECO:0000313" key="3">
    <source>
        <dbReference type="Proteomes" id="UP000005237"/>
    </source>
</evidence>
<dbReference type="InterPro" id="IPR035309">
    <property type="entry name" value="PSME4"/>
</dbReference>
<protein>
    <submittedName>
        <fullName evidence="2">BLM10_mid domain-containing protein</fullName>
    </submittedName>
</protein>
<dbReference type="Proteomes" id="UP000005237">
    <property type="component" value="Unassembled WGS sequence"/>
</dbReference>
<evidence type="ECO:0000313" key="2">
    <source>
        <dbReference type="EnsemblMetazoa" id="CJA14454.1"/>
    </source>
</evidence>
<feature type="domain" description="Proteasome activator Blm10 middle HEAT repeats region" evidence="1">
    <location>
        <begin position="104"/>
        <end position="152"/>
    </location>
</feature>
<dbReference type="GO" id="GO:0016504">
    <property type="term" value="F:peptidase activator activity"/>
    <property type="evidence" value="ECO:0007669"/>
    <property type="project" value="InterPro"/>
</dbReference>
<dbReference type="GO" id="GO:0010499">
    <property type="term" value="P:proteasomal ubiquitin-independent protein catabolic process"/>
    <property type="evidence" value="ECO:0007669"/>
    <property type="project" value="TreeGrafter"/>
</dbReference>
<name>A0A8R1HYP8_CAEJA</name>
<dbReference type="EnsemblMetazoa" id="CJA14454.1">
    <property type="protein sequence ID" value="CJA14454.1"/>
    <property type="gene ID" value="WBGene00133658"/>
</dbReference>
<dbReference type="GO" id="GO:0005634">
    <property type="term" value="C:nucleus"/>
    <property type="evidence" value="ECO:0007669"/>
    <property type="project" value="TreeGrafter"/>
</dbReference>
<dbReference type="PANTHER" id="PTHR32170:SF3">
    <property type="entry name" value="PROTEASOME ACTIVATOR COMPLEX SUBUNIT 4"/>
    <property type="match status" value="1"/>
</dbReference>
<dbReference type="GO" id="GO:0070628">
    <property type="term" value="F:proteasome binding"/>
    <property type="evidence" value="ECO:0007669"/>
    <property type="project" value="InterPro"/>
</dbReference>
<dbReference type="PANTHER" id="PTHR32170">
    <property type="entry name" value="PROTEASOME ACTIVATOR COMPLEX SUBUNIT 4"/>
    <property type="match status" value="1"/>
</dbReference>
<dbReference type="AlphaFoldDB" id="A0A8R1HYP8"/>
<keyword evidence="3" id="KW-1185">Reference proteome</keyword>
<dbReference type="Pfam" id="PF16507">
    <property type="entry name" value="HEAT_PSME4_mid"/>
    <property type="match status" value="1"/>
</dbReference>
<reference evidence="3" key="1">
    <citation type="submission" date="2010-08" db="EMBL/GenBank/DDBJ databases">
        <authorList>
            <consortium name="Caenorhabditis japonica Sequencing Consortium"/>
            <person name="Wilson R.K."/>
        </authorList>
    </citation>
    <scope>NUCLEOTIDE SEQUENCE [LARGE SCALE GENOMIC DNA]</scope>
    <source>
        <strain evidence="3">DF5081</strain>
    </source>
</reference>
<proteinExistence type="predicted"/>
<sequence length="173" mass="20318">MPVEKQNVHGTAVWFDEAWYWYEQISNNSLFETQAIKMFARISVECPGHVDWTDKLDLVFSRLLRALRLGHVTGLCQVFNQEYGTIWLVFMMGTKAHSKLMSNLKDLFNQIESFLHPSNNGLHTQYIIILISKLLSNTVLRLKRERSERTQQRSRTNMKVIETAKYAKVWRPV</sequence>